<gene>
    <name evidence="7" type="ORF">CARUB_v10026739mg</name>
</gene>
<feature type="domain" description="MBD" evidence="6">
    <location>
        <begin position="138"/>
        <end position="203"/>
    </location>
</feature>
<reference evidence="8" key="1">
    <citation type="journal article" date="2013" name="Nat. Genet.">
        <title>The Capsella rubella genome and the genomic consequences of rapid mating system evolution.</title>
        <authorList>
            <person name="Slotte T."/>
            <person name="Hazzouri K.M."/>
            <person name="Agren J.A."/>
            <person name="Koenig D."/>
            <person name="Maumus F."/>
            <person name="Guo Y.L."/>
            <person name="Steige K."/>
            <person name="Platts A.E."/>
            <person name="Escobar J.S."/>
            <person name="Newman L.K."/>
            <person name="Wang W."/>
            <person name="Mandakova T."/>
            <person name="Vello E."/>
            <person name="Smith L.M."/>
            <person name="Henz S.R."/>
            <person name="Steffen J."/>
            <person name="Takuno S."/>
            <person name="Brandvain Y."/>
            <person name="Coop G."/>
            <person name="Andolfatto P."/>
            <person name="Hu T.T."/>
            <person name="Blanchette M."/>
            <person name="Clark R.M."/>
            <person name="Quesneville H."/>
            <person name="Nordborg M."/>
            <person name="Gaut B.S."/>
            <person name="Lysak M.A."/>
            <person name="Jenkins J."/>
            <person name="Grimwood J."/>
            <person name="Chapman J."/>
            <person name="Prochnik S."/>
            <person name="Shu S."/>
            <person name="Rokhsar D."/>
            <person name="Schmutz J."/>
            <person name="Weigel D."/>
            <person name="Wright S.I."/>
        </authorList>
    </citation>
    <scope>NUCLEOTIDE SEQUENCE [LARGE SCALE GENOMIC DNA]</scope>
    <source>
        <strain evidence="8">cv. Monte Gargano</strain>
    </source>
</reference>
<keyword evidence="2" id="KW-0805">Transcription regulation</keyword>
<evidence type="ECO:0000256" key="1">
    <source>
        <dbReference type="ARBA" id="ARBA00004123"/>
    </source>
</evidence>
<evidence type="ECO:0000256" key="3">
    <source>
        <dbReference type="ARBA" id="ARBA00023125"/>
    </source>
</evidence>
<dbReference type="PANTHER" id="PTHR12396:SF38">
    <property type="entry name" value="METHYL-CPG-BINDING DOMAIN-CONTAINING PROTEIN 7"/>
    <property type="match status" value="1"/>
</dbReference>
<dbReference type="InterPro" id="IPR016177">
    <property type="entry name" value="DNA-bd_dom_sf"/>
</dbReference>
<feature type="domain" description="MBD" evidence="6">
    <location>
        <begin position="53"/>
        <end position="124"/>
    </location>
</feature>
<keyword evidence="4" id="KW-0804">Transcription</keyword>
<evidence type="ECO:0000259" key="6">
    <source>
        <dbReference type="PROSITE" id="PS50982"/>
    </source>
</evidence>
<protein>
    <recommendedName>
        <fullName evidence="6">MBD domain-containing protein</fullName>
    </recommendedName>
</protein>
<proteinExistence type="predicted"/>
<sequence>RNKKCVGGVALTKLKPHSLVSGFWVKPGNGTMQTRSSSSPLSDDLRREDQLQIVDTISFRGKILPGWTVVNRPPSSGNGNADTYFIEPGTGRQFSSLEAVQRHLTGEVSDRRVTRARAVSQDRTRVYEGARTEQDLRNVEYASKGFRLPRGWSVEEVPRKNSYQIDKYYVERKTGKRFRSLISVERYLTESRNRADQKLMLLQCKRSHSKDFSLPDGWIVEEKPRKTSSHIDRSYIEPKTGNKFRSMAAVERYLLSVGNATLDSVSMLQSNQIALAVNRNDTRFLKEFIDPNPPKKVKWVLTGPGGNMFTAKVSGSDVSSSVKQTWSEAFVSMIQDRS</sequence>
<dbReference type="EMBL" id="KB870812">
    <property type="protein sequence ID" value="EOA13666.1"/>
    <property type="molecule type" value="Genomic_DNA"/>
</dbReference>
<dbReference type="Pfam" id="PF01429">
    <property type="entry name" value="MBD"/>
    <property type="match status" value="2"/>
</dbReference>
<feature type="non-terminal residue" evidence="7">
    <location>
        <position position="1"/>
    </location>
</feature>
<keyword evidence="5" id="KW-0539">Nucleus</keyword>
<evidence type="ECO:0000256" key="4">
    <source>
        <dbReference type="ARBA" id="ARBA00023163"/>
    </source>
</evidence>
<organism evidence="7 8">
    <name type="scientific">Capsella rubella</name>
    <dbReference type="NCBI Taxonomy" id="81985"/>
    <lineage>
        <taxon>Eukaryota</taxon>
        <taxon>Viridiplantae</taxon>
        <taxon>Streptophyta</taxon>
        <taxon>Embryophyta</taxon>
        <taxon>Tracheophyta</taxon>
        <taxon>Spermatophyta</taxon>
        <taxon>Magnoliopsida</taxon>
        <taxon>eudicotyledons</taxon>
        <taxon>Gunneridae</taxon>
        <taxon>Pentapetalae</taxon>
        <taxon>rosids</taxon>
        <taxon>malvids</taxon>
        <taxon>Brassicales</taxon>
        <taxon>Brassicaceae</taxon>
        <taxon>Camelineae</taxon>
        <taxon>Capsella</taxon>
    </lineage>
</organism>
<dbReference type="PANTHER" id="PTHR12396">
    <property type="entry name" value="METHYL-CPG BINDING PROTEIN, MBD"/>
    <property type="match status" value="1"/>
</dbReference>
<dbReference type="GO" id="GO:0005634">
    <property type="term" value="C:nucleus"/>
    <property type="evidence" value="ECO:0007669"/>
    <property type="project" value="UniProtKB-SubCell"/>
</dbReference>
<accession>R0EXN6</accession>
<dbReference type="InterPro" id="IPR001739">
    <property type="entry name" value="Methyl_CpG_DNA-bd"/>
</dbReference>
<dbReference type="PROSITE" id="PS50982">
    <property type="entry name" value="MBD"/>
    <property type="match status" value="3"/>
</dbReference>
<dbReference type="AlphaFoldDB" id="R0EXN6"/>
<evidence type="ECO:0000313" key="7">
    <source>
        <dbReference type="EMBL" id="EOA13666.1"/>
    </source>
</evidence>
<dbReference type="Proteomes" id="UP000029121">
    <property type="component" value="Unassembled WGS sequence"/>
</dbReference>
<dbReference type="SUPFAM" id="SSF54171">
    <property type="entry name" value="DNA-binding domain"/>
    <property type="match status" value="3"/>
</dbReference>
<evidence type="ECO:0000256" key="2">
    <source>
        <dbReference type="ARBA" id="ARBA00023015"/>
    </source>
</evidence>
<evidence type="ECO:0000256" key="5">
    <source>
        <dbReference type="ARBA" id="ARBA00023242"/>
    </source>
</evidence>
<dbReference type="KEGG" id="crb:17875461"/>
<comment type="subcellular location">
    <subcellularLocation>
        <location evidence="1">Nucleus</location>
    </subcellularLocation>
</comment>
<dbReference type="OrthoDB" id="10072024at2759"/>
<dbReference type="STRING" id="81985.R0EXN6"/>
<dbReference type="eggNOG" id="KOG4161">
    <property type="taxonomic scope" value="Eukaryota"/>
</dbReference>
<dbReference type="GO" id="GO:0003677">
    <property type="term" value="F:DNA binding"/>
    <property type="evidence" value="ECO:0007669"/>
    <property type="project" value="UniProtKB-KW"/>
</dbReference>
<dbReference type="Gene3D" id="3.30.890.10">
    <property type="entry name" value="Methyl-cpg-binding Protein 2, Chain A"/>
    <property type="match status" value="3"/>
</dbReference>
<evidence type="ECO:0000313" key="8">
    <source>
        <dbReference type="Proteomes" id="UP000029121"/>
    </source>
</evidence>
<keyword evidence="8" id="KW-1185">Reference proteome</keyword>
<feature type="domain" description="MBD" evidence="6">
    <location>
        <begin position="204"/>
        <end position="280"/>
    </location>
</feature>
<keyword evidence="3" id="KW-0238">DNA-binding</keyword>
<name>R0EXN6_9BRAS</name>